<dbReference type="EMBL" id="JAVXUP010001381">
    <property type="protein sequence ID" value="KAK3012396.1"/>
    <property type="molecule type" value="Genomic_DNA"/>
</dbReference>
<accession>A0AA88VND9</accession>
<dbReference type="GO" id="GO:0005576">
    <property type="term" value="C:extracellular region"/>
    <property type="evidence" value="ECO:0007669"/>
    <property type="project" value="UniProtKB-SubCell"/>
</dbReference>
<evidence type="ECO:0000256" key="4">
    <source>
        <dbReference type="ARBA" id="ARBA00022729"/>
    </source>
</evidence>
<reference evidence="8" key="1">
    <citation type="submission" date="2022-12" db="EMBL/GenBank/DDBJ databases">
        <title>Draft genome assemblies for two species of Escallonia (Escalloniales).</title>
        <authorList>
            <person name="Chanderbali A."/>
            <person name="Dervinis C."/>
            <person name="Anghel I."/>
            <person name="Soltis D."/>
            <person name="Soltis P."/>
            <person name="Zapata F."/>
        </authorList>
    </citation>
    <scope>NUCLEOTIDE SEQUENCE</scope>
    <source>
        <strain evidence="8">UCBG64.0493</strain>
        <tissue evidence="8">Leaf</tissue>
    </source>
</reference>
<keyword evidence="5" id="KW-0378">Hydrolase</keyword>
<evidence type="ECO:0008006" key="10">
    <source>
        <dbReference type="Google" id="ProtNLM"/>
    </source>
</evidence>
<keyword evidence="9" id="KW-1185">Reference proteome</keyword>
<evidence type="ECO:0000313" key="9">
    <source>
        <dbReference type="Proteomes" id="UP001188597"/>
    </source>
</evidence>
<name>A0AA88VND9_9ASTE</name>
<dbReference type="GO" id="GO:0016788">
    <property type="term" value="F:hydrolase activity, acting on ester bonds"/>
    <property type="evidence" value="ECO:0007669"/>
    <property type="project" value="InterPro"/>
</dbReference>
<keyword evidence="7" id="KW-0443">Lipid metabolism</keyword>
<dbReference type="Pfam" id="PF00657">
    <property type="entry name" value="Lipase_GDSL"/>
    <property type="match status" value="1"/>
</dbReference>
<evidence type="ECO:0000256" key="5">
    <source>
        <dbReference type="ARBA" id="ARBA00022801"/>
    </source>
</evidence>
<keyword evidence="4" id="KW-0732">Signal</keyword>
<evidence type="ECO:0000256" key="7">
    <source>
        <dbReference type="ARBA" id="ARBA00023098"/>
    </source>
</evidence>
<organism evidence="8 9">
    <name type="scientific">Escallonia herrerae</name>
    <dbReference type="NCBI Taxonomy" id="1293975"/>
    <lineage>
        <taxon>Eukaryota</taxon>
        <taxon>Viridiplantae</taxon>
        <taxon>Streptophyta</taxon>
        <taxon>Embryophyta</taxon>
        <taxon>Tracheophyta</taxon>
        <taxon>Spermatophyta</taxon>
        <taxon>Magnoliopsida</taxon>
        <taxon>eudicotyledons</taxon>
        <taxon>Gunneridae</taxon>
        <taxon>Pentapetalae</taxon>
        <taxon>asterids</taxon>
        <taxon>campanulids</taxon>
        <taxon>Escalloniales</taxon>
        <taxon>Escalloniaceae</taxon>
        <taxon>Escallonia</taxon>
    </lineage>
</organism>
<comment type="caution">
    <text evidence="8">The sequence shown here is derived from an EMBL/GenBank/DDBJ whole genome shotgun (WGS) entry which is preliminary data.</text>
</comment>
<dbReference type="InterPro" id="IPR001087">
    <property type="entry name" value="GDSL"/>
</dbReference>
<evidence type="ECO:0000256" key="2">
    <source>
        <dbReference type="ARBA" id="ARBA00008668"/>
    </source>
</evidence>
<gene>
    <name evidence="8" type="ORF">RJ639_010561</name>
</gene>
<dbReference type="Proteomes" id="UP001188597">
    <property type="component" value="Unassembled WGS sequence"/>
</dbReference>
<evidence type="ECO:0000313" key="8">
    <source>
        <dbReference type="EMBL" id="KAK3012396.1"/>
    </source>
</evidence>
<dbReference type="AlphaFoldDB" id="A0AA88VND9"/>
<dbReference type="PANTHER" id="PTHR45650">
    <property type="entry name" value="GDSL-LIKE LIPASE/ACYLHYDROLASE-RELATED"/>
    <property type="match status" value="1"/>
</dbReference>
<protein>
    <recommendedName>
        <fullName evidence="10">GDSL esterase/lipase</fullName>
    </recommendedName>
</protein>
<dbReference type="PANTHER" id="PTHR45650:SF14">
    <property type="entry name" value="GDSL ESTERASE_LIPASE 7-LIKE"/>
    <property type="match status" value="1"/>
</dbReference>
<dbReference type="InterPro" id="IPR036514">
    <property type="entry name" value="SGNH_hydro_sf"/>
</dbReference>
<dbReference type="GO" id="GO:0016042">
    <property type="term" value="P:lipid catabolic process"/>
    <property type="evidence" value="ECO:0007669"/>
    <property type="project" value="UniProtKB-KW"/>
</dbReference>
<dbReference type="Gene3D" id="3.40.50.1110">
    <property type="entry name" value="SGNH hydrolase"/>
    <property type="match status" value="1"/>
</dbReference>
<comment type="subcellular location">
    <subcellularLocation>
        <location evidence="1">Secreted</location>
    </subcellularLocation>
</comment>
<comment type="similarity">
    <text evidence="2">Belongs to the 'GDSL' lipolytic enzyme family.</text>
</comment>
<evidence type="ECO:0000256" key="6">
    <source>
        <dbReference type="ARBA" id="ARBA00022963"/>
    </source>
</evidence>
<evidence type="ECO:0000256" key="3">
    <source>
        <dbReference type="ARBA" id="ARBA00022525"/>
    </source>
</evidence>
<sequence>STCFSKWSNSNCLVGANESRKSSQRTCQNQYLWSVGSNHYINNYPQPDIYDTSRRYSPQAFAQLLMDILSQQFQLGARKVVTFEIGPIGCIPSIARQNMHNGICVEEINQLANVFNKQLATMLANLTSTLEDSAFILGHAN</sequence>
<proteinExistence type="inferred from homology"/>
<keyword evidence="6" id="KW-0442">Lipid degradation</keyword>
<feature type="non-terminal residue" evidence="8">
    <location>
        <position position="141"/>
    </location>
</feature>
<keyword evidence="3" id="KW-0964">Secreted</keyword>
<dbReference type="InterPro" id="IPR051238">
    <property type="entry name" value="GDSL_esterase/lipase"/>
</dbReference>
<evidence type="ECO:0000256" key="1">
    <source>
        <dbReference type="ARBA" id="ARBA00004613"/>
    </source>
</evidence>